<evidence type="ECO:0000313" key="1">
    <source>
        <dbReference type="EMBL" id="SDB96483.1"/>
    </source>
</evidence>
<dbReference type="Proteomes" id="UP000242662">
    <property type="component" value="Unassembled WGS sequence"/>
</dbReference>
<dbReference type="AlphaFoldDB" id="A0A1G6HQR3"/>
<organism evidence="1 2">
    <name type="scientific">Shouchella lonarensis</name>
    <dbReference type="NCBI Taxonomy" id="1464122"/>
    <lineage>
        <taxon>Bacteria</taxon>
        <taxon>Bacillati</taxon>
        <taxon>Bacillota</taxon>
        <taxon>Bacilli</taxon>
        <taxon>Bacillales</taxon>
        <taxon>Bacillaceae</taxon>
        <taxon>Shouchella</taxon>
    </lineage>
</organism>
<evidence type="ECO:0000313" key="2">
    <source>
        <dbReference type="Proteomes" id="UP000242662"/>
    </source>
</evidence>
<proteinExistence type="predicted"/>
<dbReference type="Pfam" id="PF03864">
    <property type="entry name" value="Phage_cap_E"/>
    <property type="match status" value="1"/>
</dbReference>
<reference evidence="2" key="1">
    <citation type="submission" date="2016-09" db="EMBL/GenBank/DDBJ databases">
        <authorList>
            <person name="Varghese N."/>
            <person name="Submissions S."/>
        </authorList>
    </citation>
    <scope>NUCLEOTIDE SEQUENCE [LARGE SCALE GENOMIC DNA]</scope>
    <source>
        <strain evidence="2">25nlg</strain>
    </source>
</reference>
<dbReference type="Gene3D" id="3.15.30.10">
    <property type="entry name" value="putative capsid protein of prophage domain like"/>
    <property type="match status" value="1"/>
</dbReference>
<gene>
    <name evidence="1" type="ORF">SAMN05421737_104126</name>
</gene>
<dbReference type="RefSeq" id="WP_090775249.1">
    <property type="nucleotide sequence ID" value="NZ_FMYM01000004.1"/>
</dbReference>
<dbReference type="STRING" id="1464122.SAMN05421737_104126"/>
<dbReference type="EMBL" id="FMYM01000004">
    <property type="protein sequence ID" value="SDB96483.1"/>
    <property type="molecule type" value="Genomic_DNA"/>
</dbReference>
<dbReference type="InterPro" id="IPR005564">
    <property type="entry name" value="Major_capsid_GpE"/>
</dbReference>
<protein>
    <submittedName>
        <fullName evidence="1">Phage major capsid protein E</fullName>
    </submittedName>
</protein>
<keyword evidence="2" id="KW-1185">Reference proteome</keyword>
<sequence length="358" mass="39766">MATVEELLGGSRVQEYVQQRQYPLTLGDALFPPEKTEEFKIKYIMGANHAPVAANVHSYDTEAQVGSRDGAETIEMELALIKRKIQVKEELLSKLAQSNRQPEIDRVISTIYNDVDHMVQSVLTRVEAMRLELIGTGKIQLSGNGVNGEVDYGIGDHQRAQLKENEAWNSPDSDPLRQLDDWANSVTERTGVRPTRALTSTQVINALRRHPTVSIAMFGSDSGRLVSLTKLNDFLQLQNLPIIATDDRMYRVQKNDGTYENRRFFPSNSFVLLPDGTLGTTFYGVTAEEIEMRNMTGSVFQNFGNIIAQTYSTNDPVARWTKAVAKALPSFPLADQVFIGNVLDPDIDPSSTVTGVKG</sequence>
<dbReference type="Gene3D" id="3.30.1930.10">
    <property type="entry name" value="capsid protein of prophage domain"/>
    <property type="match status" value="1"/>
</dbReference>
<dbReference type="OrthoDB" id="47969at2"/>
<accession>A0A1G6HQR3</accession>
<name>A0A1G6HQR3_9BACI</name>